<reference evidence="8 9" key="1">
    <citation type="journal article" date="2019" name="Int. J. Syst. Evol. Microbiol.">
        <title>The Global Catalogue of Microorganisms (GCM) 10K type strain sequencing project: providing services to taxonomists for standard genome sequencing and annotation.</title>
        <authorList>
            <consortium name="The Broad Institute Genomics Platform"/>
            <consortium name="The Broad Institute Genome Sequencing Center for Infectious Disease"/>
            <person name="Wu L."/>
            <person name="Ma J."/>
        </authorList>
    </citation>
    <scope>NUCLEOTIDE SEQUENCE [LARGE SCALE GENOMIC DNA]</scope>
    <source>
        <strain evidence="8 9">CGMCC 1.12553</strain>
    </source>
</reference>
<keyword evidence="3" id="KW-1003">Cell membrane</keyword>
<keyword evidence="9" id="KW-1185">Reference proteome</keyword>
<evidence type="ECO:0000256" key="7">
    <source>
        <dbReference type="SAM" id="Phobius"/>
    </source>
</evidence>
<keyword evidence="6 7" id="KW-0472">Membrane</keyword>
<feature type="transmembrane region" description="Helical" evidence="7">
    <location>
        <begin position="21"/>
        <end position="45"/>
    </location>
</feature>
<comment type="caution">
    <text evidence="8">The sequence shown here is derived from an EMBL/GenBank/DDBJ whole genome shotgun (WGS) entry which is preliminary data.</text>
</comment>
<sequence length="372" mass="37577">MKPTRPPEPVAVESESARRRVVAGFGVVVGLGGLLAVSGVDWTGITTAVGGADPATLGVAFGAALLAQLAWASTTATFLRSVGDAPTRRVQLGYLAGTFAKQVLPFGHAGGAPLLSYVFSRDLDIEYRRLFPAVTASELVVFLASVAVAVVGAVWFGLTGGLAAVAPSLGREAATAVVGGVALSALGLAAAAQGATRRRAVLRRVALLFAAVGRATLARPVPSLRRRLDPDTVGRGVDGFADAFSRATADRRAVVRAAGFALAGWFVWALPLYFAVRAVGAELPLAVAFLLVPAAGLAGLLPTPGGLGGAEVGLTAGVVLLAGVGVDVAAAGVLLYRVCSYWGVVAVGGAASLYLSTGRSRGRRRVVAGDDT</sequence>
<feature type="transmembrane region" description="Helical" evidence="7">
    <location>
        <begin position="173"/>
        <end position="195"/>
    </location>
</feature>
<keyword evidence="5 7" id="KW-1133">Transmembrane helix</keyword>
<dbReference type="PANTHER" id="PTHR39087:SF2">
    <property type="entry name" value="UPF0104 MEMBRANE PROTEIN MJ1595"/>
    <property type="match status" value="1"/>
</dbReference>
<evidence type="ECO:0000313" key="9">
    <source>
        <dbReference type="Proteomes" id="UP001595921"/>
    </source>
</evidence>
<feature type="transmembrane region" description="Helical" evidence="7">
    <location>
        <begin position="340"/>
        <end position="357"/>
    </location>
</feature>
<feature type="transmembrane region" description="Helical" evidence="7">
    <location>
        <begin position="313"/>
        <end position="334"/>
    </location>
</feature>
<evidence type="ECO:0000256" key="2">
    <source>
        <dbReference type="ARBA" id="ARBA00011061"/>
    </source>
</evidence>
<feature type="transmembrane region" description="Helical" evidence="7">
    <location>
        <begin position="57"/>
        <end position="79"/>
    </location>
</feature>
<keyword evidence="4 7" id="KW-0812">Transmembrane</keyword>
<feature type="transmembrane region" description="Helical" evidence="7">
    <location>
        <begin position="139"/>
        <end position="166"/>
    </location>
</feature>
<dbReference type="AlphaFoldDB" id="A0ABD5PAS8"/>
<evidence type="ECO:0000256" key="1">
    <source>
        <dbReference type="ARBA" id="ARBA00004651"/>
    </source>
</evidence>
<protein>
    <submittedName>
        <fullName evidence="8">YbhN family protein</fullName>
    </submittedName>
</protein>
<dbReference type="RefSeq" id="WP_267622135.1">
    <property type="nucleotide sequence ID" value="NZ_JAODIW010000006.1"/>
</dbReference>
<evidence type="ECO:0000256" key="3">
    <source>
        <dbReference type="ARBA" id="ARBA00022475"/>
    </source>
</evidence>
<dbReference type="Pfam" id="PF03706">
    <property type="entry name" value="LPG_synthase_TM"/>
    <property type="match status" value="1"/>
</dbReference>
<dbReference type="InterPro" id="IPR022791">
    <property type="entry name" value="L-PG_synthase/AglD"/>
</dbReference>
<evidence type="ECO:0000256" key="4">
    <source>
        <dbReference type="ARBA" id="ARBA00022692"/>
    </source>
</evidence>
<name>A0ABD5PAS8_9EURY</name>
<accession>A0ABD5PAS8</accession>
<comment type="subcellular location">
    <subcellularLocation>
        <location evidence="1">Cell membrane</location>
        <topology evidence="1">Multi-pass membrane protein</topology>
    </subcellularLocation>
</comment>
<dbReference type="GO" id="GO:0005886">
    <property type="term" value="C:plasma membrane"/>
    <property type="evidence" value="ECO:0007669"/>
    <property type="project" value="UniProtKB-SubCell"/>
</dbReference>
<evidence type="ECO:0000256" key="6">
    <source>
        <dbReference type="ARBA" id="ARBA00023136"/>
    </source>
</evidence>
<gene>
    <name evidence="8" type="ORF">ACFO0N_06295</name>
</gene>
<comment type="similarity">
    <text evidence="2">Belongs to the UPF0104 family.</text>
</comment>
<proteinExistence type="inferred from homology"/>
<dbReference type="NCBIfam" id="TIGR00374">
    <property type="entry name" value="flippase-like domain"/>
    <property type="match status" value="1"/>
</dbReference>
<organism evidence="8 9">
    <name type="scientific">Halobium salinum</name>
    <dbReference type="NCBI Taxonomy" id="1364940"/>
    <lineage>
        <taxon>Archaea</taxon>
        <taxon>Methanobacteriati</taxon>
        <taxon>Methanobacteriota</taxon>
        <taxon>Stenosarchaea group</taxon>
        <taxon>Halobacteria</taxon>
        <taxon>Halobacteriales</taxon>
        <taxon>Haloferacaceae</taxon>
        <taxon>Halobium</taxon>
    </lineage>
</organism>
<evidence type="ECO:0000256" key="5">
    <source>
        <dbReference type="ARBA" id="ARBA00022989"/>
    </source>
</evidence>
<dbReference type="PANTHER" id="PTHR39087">
    <property type="entry name" value="UPF0104 MEMBRANE PROTEIN MJ1595"/>
    <property type="match status" value="1"/>
</dbReference>
<feature type="transmembrane region" description="Helical" evidence="7">
    <location>
        <begin position="253"/>
        <end position="275"/>
    </location>
</feature>
<dbReference type="EMBL" id="JBHSDS010000003">
    <property type="protein sequence ID" value="MFC4357559.1"/>
    <property type="molecule type" value="Genomic_DNA"/>
</dbReference>
<evidence type="ECO:0000313" key="8">
    <source>
        <dbReference type="EMBL" id="MFC4357559.1"/>
    </source>
</evidence>
<feature type="transmembrane region" description="Helical" evidence="7">
    <location>
        <begin position="281"/>
        <end position="301"/>
    </location>
</feature>
<dbReference type="Proteomes" id="UP001595921">
    <property type="component" value="Unassembled WGS sequence"/>
</dbReference>